<proteinExistence type="inferred from homology"/>
<dbReference type="PANTHER" id="PTHR43744:SF6">
    <property type="entry name" value="ABC TRANSPORTER PERMEASE PROTEIN YESQ-RELATED"/>
    <property type="match status" value="1"/>
</dbReference>
<dbReference type="SUPFAM" id="SSF161098">
    <property type="entry name" value="MetI-like"/>
    <property type="match status" value="1"/>
</dbReference>
<dbReference type="EMBL" id="KC246845">
    <property type="protein sequence ID" value="AHF25667.1"/>
    <property type="molecule type" value="Genomic_DNA"/>
</dbReference>
<evidence type="ECO:0000256" key="7">
    <source>
        <dbReference type="RuleBase" id="RU363032"/>
    </source>
</evidence>
<reference evidence="9" key="1">
    <citation type="journal article" date="2013" name="PLoS ONE">
        <title>Metagenomic insights into the carbohydrate-active enzymes carried by the microorganisms adhering to solid digesta in the rumen of cows.</title>
        <authorList>
            <person name="Wang L."/>
            <person name="Hatem A."/>
            <person name="Catalyurek U.V."/>
            <person name="Morrison M."/>
            <person name="Yu Z."/>
        </authorList>
    </citation>
    <scope>NUCLEOTIDE SEQUENCE</scope>
</reference>
<evidence type="ECO:0000256" key="3">
    <source>
        <dbReference type="ARBA" id="ARBA00022475"/>
    </source>
</evidence>
<dbReference type="GO" id="GO:0005886">
    <property type="term" value="C:plasma membrane"/>
    <property type="evidence" value="ECO:0007669"/>
    <property type="project" value="UniProtKB-SubCell"/>
</dbReference>
<dbReference type="PROSITE" id="PS50928">
    <property type="entry name" value="ABC_TM1"/>
    <property type="match status" value="1"/>
</dbReference>
<dbReference type="CDD" id="cd06261">
    <property type="entry name" value="TM_PBP2"/>
    <property type="match status" value="1"/>
</dbReference>
<name>W0FS07_9BACT</name>
<sequence length="344" mass="39164">MSKDNTIFIGENKSFWVRNRRSEGYLLKRRIKEITVSVVRALLMFGLCFMIIQPMVTRFAMSLMTEPDLYDSTIVLLPRHVTLENYTIVAELTDLKTIGGAWHFTSMLNTLWISIVISVCQVVAATLVAYGFARFEFPLKKFWFACVVLLIVIPPQTIQTALYVSFSNFDIFGIIKAINGSSLNLRSSLIPYVLMSLTCMGLKNGLFIYMLRQYFKSVPESLEEAAYVDGCGTLHTFAKIMLPDAVPTIASCFLFSFVWQWTDLFYTRNFLSGYNMFSIRMSTMASRMGRYFSKDATQSVIVPNGRQLQLISIAVLFCCIPLIILYCFTQRTFVESLAMTGSKE</sequence>
<dbReference type="GO" id="GO:0055085">
    <property type="term" value="P:transmembrane transport"/>
    <property type="evidence" value="ECO:0007669"/>
    <property type="project" value="InterPro"/>
</dbReference>
<dbReference type="AlphaFoldDB" id="W0FS07"/>
<feature type="transmembrane region" description="Helical" evidence="7">
    <location>
        <begin position="38"/>
        <end position="56"/>
    </location>
</feature>
<evidence type="ECO:0000256" key="2">
    <source>
        <dbReference type="ARBA" id="ARBA00022448"/>
    </source>
</evidence>
<comment type="subcellular location">
    <subcellularLocation>
        <location evidence="1 7">Cell membrane</location>
        <topology evidence="1 7">Multi-pass membrane protein</topology>
    </subcellularLocation>
</comment>
<comment type="similarity">
    <text evidence="7">Belongs to the binding-protein-dependent transport system permease family.</text>
</comment>
<accession>W0FS07</accession>
<feature type="transmembrane region" description="Helical" evidence="7">
    <location>
        <begin position="308"/>
        <end position="329"/>
    </location>
</feature>
<dbReference type="Gene3D" id="1.10.3720.10">
    <property type="entry name" value="MetI-like"/>
    <property type="match status" value="1"/>
</dbReference>
<organism evidence="9">
    <name type="scientific">uncultured bacterium Contigcl_30</name>
    <dbReference type="NCBI Taxonomy" id="1393670"/>
    <lineage>
        <taxon>Bacteria</taxon>
        <taxon>environmental samples</taxon>
    </lineage>
</organism>
<evidence type="ECO:0000256" key="1">
    <source>
        <dbReference type="ARBA" id="ARBA00004651"/>
    </source>
</evidence>
<feature type="domain" description="ABC transmembrane type-1" evidence="8">
    <location>
        <begin position="107"/>
        <end position="329"/>
    </location>
</feature>
<dbReference type="InterPro" id="IPR035906">
    <property type="entry name" value="MetI-like_sf"/>
</dbReference>
<dbReference type="PANTHER" id="PTHR43744">
    <property type="entry name" value="ABC TRANSPORTER PERMEASE PROTEIN MG189-RELATED-RELATED"/>
    <property type="match status" value="1"/>
</dbReference>
<evidence type="ECO:0000256" key="5">
    <source>
        <dbReference type="ARBA" id="ARBA00022989"/>
    </source>
</evidence>
<feature type="transmembrane region" description="Helical" evidence="7">
    <location>
        <begin position="111"/>
        <end position="130"/>
    </location>
</feature>
<evidence type="ECO:0000256" key="6">
    <source>
        <dbReference type="ARBA" id="ARBA00023136"/>
    </source>
</evidence>
<keyword evidence="3" id="KW-1003">Cell membrane</keyword>
<evidence type="ECO:0000259" key="8">
    <source>
        <dbReference type="PROSITE" id="PS50928"/>
    </source>
</evidence>
<feature type="transmembrane region" description="Helical" evidence="7">
    <location>
        <begin position="189"/>
        <end position="211"/>
    </location>
</feature>
<protein>
    <submittedName>
        <fullName evidence="9">Sugar ABC transporter permease</fullName>
    </submittedName>
</protein>
<keyword evidence="2 7" id="KW-0813">Transport</keyword>
<keyword evidence="6 7" id="KW-0472">Membrane</keyword>
<evidence type="ECO:0000256" key="4">
    <source>
        <dbReference type="ARBA" id="ARBA00022692"/>
    </source>
</evidence>
<feature type="transmembrane region" description="Helical" evidence="7">
    <location>
        <begin position="245"/>
        <end position="262"/>
    </location>
</feature>
<keyword evidence="4 7" id="KW-0812">Transmembrane</keyword>
<evidence type="ECO:0000313" key="9">
    <source>
        <dbReference type="EMBL" id="AHF25667.1"/>
    </source>
</evidence>
<dbReference type="Pfam" id="PF00528">
    <property type="entry name" value="BPD_transp_1"/>
    <property type="match status" value="1"/>
</dbReference>
<keyword evidence="5 7" id="KW-1133">Transmembrane helix</keyword>
<dbReference type="InterPro" id="IPR000515">
    <property type="entry name" value="MetI-like"/>
</dbReference>
<feature type="transmembrane region" description="Helical" evidence="7">
    <location>
        <begin position="142"/>
        <end position="164"/>
    </location>
</feature>